<dbReference type="GO" id="GO:0005975">
    <property type="term" value="P:carbohydrate metabolic process"/>
    <property type="evidence" value="ECO:0007669"/>
    <property type="project" value="InterPro"/>
</dbReference>
<dbReference type="PANTHER" id="PTHR43817:SF1">
    <property type="entry name" value="HYDROLASE, FAMILY 43, PUTATIVE (AFU_ORTHOLOGUE AFUA_3G01660)-RELATED"/>
    <property type="match status" value="1"/>
</dbReference>
<dbReference type="Pfam" id="PF04616">
    <property type="entry name" value="Glyco_hydro_43"/>
    <property type="match status" value="1"/>
</dbReference>
<dbReference type="CDD" id="cd18817">
    <property type="entry name" value="GH43f_LbAraf43-like"/>
    <property type="match status" value="1"/>
</dbReference>
<reference evidence="6 7" key="1">
    <citation type="submission" date="2019-04" db="EMBL/GenBank/DDBJ databases">
        <title>Natronospirillum operosus gen. nov., sp. nov., a haloalkaliphilic satellite isolated from decaying biomass of laboratory culture of cyanobacterium Geitlerinema sp. and proposal of Natronospirillaceae fam. nov. and Saccharospirillaceae fam. nov.</title>
        <authorList>
            <person name="Kevbrin V."/>
            <person name="Boltyanskaya Y."/>
            <person name="Koziaeva V."/>
            <person name="Grouzdev D.S."/>
            <person name="Park M."/>
            <person name="Cho J."/>
        </authorList>
    </citation>
    <scope>NUCLEOTIDE SEQUENCE [LARGE SCALE GENOMIC DNA]</scope>
    <source>
        <strain evidence="6 7">G-116</strain>
    </source>
</reference>
<evidence type="ECO:0000313" key="7">
    <source>
        <dbReference type="Proteomes" id="UP000297475"/>
    </source>
</evidence>
<dbReference type="AlphaFoldDB" id="A0A4Z0W7V3"/>
<keyword evidence="2" id="KW-0732">Signal</keyword>
<keyword evidence="4 5" id="KW-0326">Glycosidase</keyword>
<accession>A0A4Z0W7V3</accession>
<dbReference type="PIRSF" id="PIRSF025414">
    <property type="entry name" value="Alpha-L-arabinofuranosidase"/>
    <property type="match status" value="1"/>
</dbReference>
<gene>
    <name evidence="6" type="ORF">E4656_10545</name>
</gene>
<dbReference type="SUPFAM" id="SSF75005">
    <property type="entry name" value="Arabinanase/levansucrase/invertase"/>
    <property type="match status" value="1"/>
</dbReference>
<evidence type="ECO:0000256" key="2">
    <source>
        <dbReference type="ARBA" id="ARBA00022729"/>
    </source>
</evidence>
<dbReference type="EMBL" id="SRMF01000003">
    <property type="protein sequence ID" value="TGG93477.1"/>
    <property type="molecule type" value="Genomic_DNA"/>
</dbReference>
<comment type="similarity">
    <text evidence="1 5">Belongs to the glycosyl hydrolase 43 family.</text>
</comment>
<dbReference type="Gene3D" id="2.115.10.20">
    <property type="entry name" value="Glycosyl hydrolase domain, family 43"/>
    <property type="match status" value="1"/>
</dbReference>
<name>A0A4Z0W7V3_9GAMM</name>
<dbReference type="InterPro" id="IPR006710">
    <property type="entry name" value="Glyco_hydro_43"/>
</dbReference>
<dbReference type="PANTHER" id="PTHR43817">
    <property type="entry name" value="GLYCOSYL HYDROLASE"/>
    <property type="match status" value="1"/>
</dbReference>
<dbReference type="OrthoDB" id="177947at2"/>
<keyword evidence="7" id="KW-1185">Reference proteome</keyword>
<evidence type="ECO:0000256" key="3">
    <source>
        <dbReference type="ARBA" id="ARBA00022801"/>
    </source>
</evidence>
<protein>
    <submittedName>
        <fullName evidence="6">Alpha-N-arabinofuranosidase</fullName>
    </submittedName>
</protein>
<dbReference type="InterPro" id="IPR023296">
    <property type="entry name" value="Glyco_hydro_beta-prop_sf"/>
</dbReference>
<comment type="caution">
    <text evidence="6">The sequence shown here is derived from an EMBL/GenBank/DDBJ whole genome shotgun (WGS) entry which is preliminary data.</text>
</comment>
<evidence type="ECO:0000256" key="1">
    <source>
        <dbReference type="ARBA" id="ARBA00009865"/>
    </source>
</evidence>
<proteinExistence type="inferred from homology"/>
<evidence type="ECO:0000256" key="4">
    <source>
        <dbReference type="ARBA" id="ARBA00023295"/>
    </source>
</evidence>
<sequence>MERHPAASPGCRRCTVTTNTTPAYANPVIPQRADPWVWRHSDGYYYFTGSVPTYDRIELRRARTIQGLGDAEPVTVWTRYPSGPLSANIWAPELHHIDGAWYIYFAAARTTETDNGLFDHRMYALECRDANPLTGQWVEKGQVDSGWESFCLDATSFEHRGTRYYVWAQKDPAIEGNSNLYIAPMANPWTLAGPAVMLSQPEYEWETIGFRVNEGAAVIVRHDRVFIAYSGSATDHHYCMGLLYADADADLLDPSAWTKKPQPVFESSSENGQYGPGHNSFTVSEDGQHDVLIYHARNYRDIDGDPLYDPNRHTRAQLIEWDADGFPVFGQPVPDWPVQSG</sequence>
<evidence type="ECO:0000256" key="5">
    <source>
        <dbReference type="RuleBase" id="RU361187"/>
    </source>
</evidence>
<keyword evidence="3 5" id="KW-0378">Hydrolase</keyword>
<dbReference type="Proteomes" id="UP000297475">
    <property type="component" value="Unassembled WGS sequence"/>
</dbReference>
<evidence type="ECO:0000313" key="6">
    <source>
        <dbReference type="EMBL" id="TGG93477.1"/>
    </source>
</evidence>
<dbReference type="GO" id="GO:0004553">
    <property type="term" value="F:hydrolase activity, hydrolyzing O-glycosyl compounds"/>
    <property type="evidence" value="ECO:0007669"/>
    <property type="project" value="InterPro"/>
</dbReference>
<organism evidence="6 7">
    <name type="scientific">Natronospirillum operosum</name>
    <dbReference type="NCBI Taxonomy" id="2759953"/>
    <lineage>
        <taxon>Bacteria</taxon>
        <taxon>Pseudomonadati</taxon>
        <taxon>Pseudomonadota</taxon>
        <taxon>Gammaproteobacteria</taxon>
        <taxon>Oceanospirillales</taxon>
        <taxon>Natronospirillaceae</taxon>
        <taxon>Natronospirillum</taxon>
    </lineage>
</organism>
<dbReference type="InterPro" id="IPR016828">
    <property type="entry name" value="Alpha-L-arabinofuranosidase"/>
</dbReference>